<evidence type="ECO:0000313" key="4">
    <source>
        <dbReference type="Ensembl" id="ENSMAMP00000020291.1"/>
    </source>
</evidence>
<evidence type="ECO:0000256" key="1">
    <source>
        <dbReference type="ARBA" id="ARBA00022729"/>
    </source>
</evidence>
<dbReference type="Proteomes" id="UP000261640">
    <property type="component" value="Unplaced"/>
</dbReference>
<proteinExistence type="predicted"/>
<dbReference type="InParanoid" id="A0A3Q3MC20"/>
<feature type="domain" description="Ig-like" evidence="3">
    <location>
        <begin position="114"/>
        <end position="185"/>
    </location>
</feature>
<dbReference type="GO" id="GO:0006955">
    <property type="term" value="P:immune response"/>
    <property type="evidence" value="ECO:0007669"/>
    <property type="project" value="TreeGrafter"/>
</dbReference>
<dbReference type="InterPro" id="IPR036179">
    <property type="entry name" value="Ig-like_dom_sf"/>
</dbReference>
<feature type="domain" description="Ig-like" evidence="3">
    <location>
        <begin position="25"/>
        <end position="91"/>
    </location>
</feature>
<dbReference type="PANTHER" id="PTHR11481:SF64">
    <property type="entry name" value="FC RECEPTOR-LIKE PROTEIN 4"/>
    <property type="match status" value="1"/>
</dbReference>
<evidence type="ECO:0000256" key="2">
    <source>
        <dbReference type="ARBA" id="ARBA00023157"/>
    </source>
</evidence>
<dbReference type="GeneTree" id="ENSGT00940000163711"/>
<accession>A0A3Q3MC20</accession>
<keyword evidence="2" id="KW-1015">Disulfide bond</keyword>
<dbReference type="InterPro" id="IPR003598">
    <property type="entry name" value="Ig_sub2"/>
</dbReference>
<keyword evidence="5" id="KW-1185">Reference proteome</keyword>
<dbReference type="PANTHER" id="PTHR11481">
    <property type="entry name" value="IMMUNOGLOBULIN FC RECEPTOR"/>
    <property type="match status" value="1"/>
</dbReference>
<evidence type="ECO:0000259" key="3">
    <source>
        <dbReference type="PROSITE" id="PS50835"/>
    </source>
</evidence>
<dbReference type="Pfam" id="PF13927">
    <property type="entry name" value="Ig_3"/>
    <property type="match status" value="1"/>
</dbReference>
<dbReference type="GO" id="GO:0007166">
    <property type="term" value="P:cell surface receptor signaling pathway"/>
    <property type="evidence" value="ECO:0007669"/>
    <property type="project" value="TreeGrafter"/>
</dbReference>
<evidence type="ECO:0000313" key="5">
    <source>
        <dbReference type="Proteomes" id="UP000261640"/>
    </source>
</evidence>
<organism evidence="4 5">
    <name type="scientific">Mastacembelus armatus</name>
    <name type="common">zig-zag eel</name>
    <dbReference type="NCBI Taxonomy" id="205130"/>
    <lineage>
        <taxon>Eukaryota</taxon>
        <taxon>Metazoa</taxon>
        <taxon>Chordata</taxon>
        <taxon>Craniata</taxon>
        <taxon>Vertebrata</taxon>
        <taxon>Euteleostomi</taxon>
        <taxon>Actinopterygii</taxon>
        <taxon>Neopterygii</taxon>
        <taxon>Teleostei</taxon>
        <taxon>Neoteleostei</taxon>
        <taxon>Acanthomorphata</taxon>
        <taxon>Anabantaria</taxon>
        <taxon>Synbranchiformes</taxon>
        <taxon>Mastacembelidae</taxon>
        <taxon>Mastacembelus</taxon>
    </lineage>
</organism>
<dbReference type="AlphaFoldDB" id="A0A3Q3MC20"/>
<dbReference type="InterPro" id="IPR007110">
    <property type="entry name" value="Ig-like_dom"/>
</dbReference>
<dbReference type="SMART" id="SM00409">
    <property type="entry name" value="IG"/>
    <property type="match status" value="4"/>
</dbReference>
<reference evidence="4" key="2">
    <citation type="submission" date="2025-09" db="UniProtKB">
        <authorList>
            <consortium name="Ensembl"/>
        </authorList>
    </citation>
    <scope>IDENTIFICATION</scope>
</reference>
<reference evidence="4" key="1">
    <citation type="submission" date="2025-08" db="UniProtKB">
        <authorList>
            <consortium name="Ensembl"/>
        </authorList>
    </citation>
    <scope>IDENTIFICATION</scope>
</reference>
<dbReference type="Ensembl" id="ENSMAMT00000020825.2">
    <property type="protein sequence ID" value="ENSMAMP00000020291.1"/>
    <property type="gene ID" value="ENSMAMG00000013647.2"/>
</dbReference>
<dbReference type="PROSITE" id="PS50835">
    <property type="entry name" value="IG_LIKE"/>
    <property type="match status" value="4"/>
</dbReference>
<dbReference type="SMART" id="SM00408">
    <property type="entry name" value="IGc2"/>
    <property type="match status" value="2"/>
</dbReference>
<name>A0A3Q3MC20_9TELE</name>
<dbReference type="GO" id="GO:0004888">
    <property type="term" value="F:transmembrane signaling receptor activity"/>
    <property type="evidence" value="ECO:0007669"/>
    <property type="project" value="TreeGrafter"/>
</dbReference>
<dbReference type="STRING" id="205130.ENSMAMP00000020291"/>
<dbReference type="SUPFAM" id="SSF48726">
    <property type="entry name" value="Immunoglobulin"/>
    <property type="match status" value="5"/>
</dbReference>
<dbReference type="GO" id="GO:0009897">
    <property type="term" value="C:external side of plasma membrane"/>
    <property type="evidence" value="ECO:0007669"/>
    <property type="project" value="TreeGrafter"/>
</dbReference>
<sequence>FSCLVVFVAVGETEVKPNWPLIYRGETITVRCEIQGGGRTEWTYEWKADKLDRRPTHNEYRITAATESDSGKYSCQGRNDYLLTEWSKVVTLTVAVSNMVTVTQQHDWPQIFSGETITVRCEIQGAGDTEWDYEWRTTRSITHRTHVNIWTFTASGSSSGDYMCKGRLRGDWYSSTKWSEATTVTVSHQPQPVLTVSPSWLSPGASVTLNCEVEHPSAGWRFYWYKAVPKLSAGYVCRAGRGDPVFYTQYSELKLVWSAGHCVYLTSSSCCLSDVDPAASLTVSPDRVQHFTSDSVSLSCEGNSAEWRVRRFPEDRSLSCPTWTSMTGSTCKISTSQSSAAVYWCESGSGEFSNSVNITLHDADIILVSPVRPVAEGDSVTLGCKLRKDKLVSSVFFYLNDKVIHNNSRGELSISAVSKSDEGFYKCQFSGQESPQSWMSLSSPRSVLHLVLNAATAFSNAQLLIRSRQEMFWSICVQLYRSALSPSAAALTLSHEPTCDLRKLLNLP</sequence>
<feature type="domain" description="Ig-like" evidence="3">
    <location>
        <begin position="190"/>
        <end position="226"/>
    </location>
</feature>
<feature type="domain" description="Ig-like" evidence="3">
    <location>
        <begin position="277"/>
        <end position="442"/>
    </location>
</feature>
<keyword evidence="1" id="KW-0732">Signal</keyword>
<protein>
    <recommendedName>
        <fullName evidence="3">Ig-like domain-containing protein</fullName>
    </recommendedName>
</protein>
<dbReference type="InterPro" id="IPR050488">
    <property type="entry name" value="Ig_Fc_receptor"/>
</dbReference>
<dbReference type="Gene3D" id="2.60.40.10">
    <property type="entry name" value="Immunoglobulins"/>
    <property type="match status" value="5"/>
</dbReference>
<dbReference type="InterPro" id="IPR003599">
    <property type="entry name" value="Ig_sub"/>
</dbReference>
<dbReference type="Pfam" id="PF13895">
    <property type="entry name" value="Ig_2"/>
    <property type="match status" value="1"/>
</dbReference>
<dbReference type="InterPro" id="IPR013783">
    <property type="entry name" value="Ig-like_fold"/>
</dbReference>